<dbReference type="EMBL" id="GBRH01261402">
    <property type="protein sequence ID" value="JAD36493.1"/>
    <property type="molecule type" value="Transcribed_RNA"/>
</dbReference>
<protein>
    <submittedName>
        <fullName evidence="1">Uncharacterized protein</fullName>
    </submittedName>
</protein>
<dbReference type="AlphaFoldDB" id="A0A0A8ZFN0"/>
<organism evidence="1">
    <name type="scientific">Arundo donax</name>
    <name type="common">Giant reed</name>
    <name type="synonym">Donax arundinaceus</name>
    <dbReference type="NCBI Taxonomy" id="35708"/>
    <lineage>
        <taxon>Eukaryota</taxon>
        <taxon>Viridiplantae</taxon>
        <taxon>Streptophyta</taxon>
        <taxon>Embryophyta</taxon>
        <taxon>Tracheophyta</taxon>
        <taxon>Spermatophyta</taxon>
        <taxon>Magnoliopsida</taxon>
        <taxon>Liliopsida</taxon>
        <taxon>Poales</taxon>
        <taxon>Poaceae</taxon>
        <taxon>PACMAD clade</taxon>
        <taxon>Arundinoideae</taxon>
        <taxon>Arundineae</taxon>
        <taxon>Arundo</taxon>
    </lineage>
</organism>
<evidence type="ECO:0000313" key="1">
    <source>
        <dbReference type="EMBL" id="JAD36493.1"/>
    </source>
</evidence>
<proteinExistence type="predicted"/>
<reference evidence="1" key="2">
    <citation type="journal article" date="2015" name="Data Brief">
        <title>Shoot transcriptome of the giant reed, Arundo donax.</title>
        <authorList>
            <person name="Barrero R.A."/>
            <person name="Guerrero F.D."/>
            <person name="Moolhuijzen P."/>
            <person name="Goolsby J.A."/>
            <person name="Tidwell J."/>
            <person name="Bellgard S.E."/>
            <person name="Bellgard M.I."/>
        </authorList>
    </citation>
    <scope>NUCLEOTIDE SEQUENCE</scope>
    <source>
        <tissue evidence="1">Shoot tissue taken approximately 20 cm above the soil surface</tissue>
    </source>
</reference>
<sequence length="22" mass="2591">MLLPALRPWRTALHREGLEAPY</sequence>
<accession>A0A0A8ZFN0</accession>
<reference evidence="1" key="1">
    <citation type="submission" date="2014-09" db="EMBL/GenBank/DDBJ databases">
        <authorList>
            <person name="Magalhaes I.L.F."/>
            <person name="Oliveira U."/>
            <person name="Santos F.R."/>
            <person name="Vidigal T.H.D.A."/>
            <person name="Brescovit A.D."/>
            <person name="Santos A.J."/>
        </authorList>
    </citation>
    <scope>NUCLEOTIDE SEQUENCE</scope>
    <source>
        <tissue evidence="1">Shoot tissue taken approximately 20 cm above the soil surface</tissue>
    </source>
</reference>
<name>A0A0A8ZFN0_ARUDO</name>